<dbReference type="AlphaFoldDB" id="A0A0K6H9X7"/>
<dbReference type="PANTHER" id="PTHR43876:SF8">
    <property type="entry name" value="2-OCTAPRENYL-6-METHOXYPHENOL HYDROXYLASE"/>
    <property type="match status" value="1"/>
</dbReference>
<dbReference type="PRINTS" id="PR00420">
    <property type="entry name" value="RNGMNOXGNASE"/>
</dbReference>
<protein>
    <submittedName>
        <fullName evidence="10">2-octaprenyl-6-methoxyphenol hydroxylase</fullName>
    </submittedName>
</protein>
<dbReference type="Proteomes" id="UP000182598">
    <property type="component" value="Unassembled WGS sequence"/>
</dbReference>
<dbReference type="GO" id="GO:0071949">
    <property type="term" value="F:FAD binding"/>
    <property type="evidence" value="ECO:0007669"/>
    <property type="project" value="InterPro"/>
</dbReference>
<proteinExistence type="inferred from homology"/>
<dbReference type="NCBIfam" id="TIGR01984">
    <property type="entry name" value="UbiH"/>
    <property type="match status" value="1"/>
</dbReference>
<dbReference type="PROSITE" id="PS01304">
    <property type="entry name" value="UBIH"/>
    <property type="match status" value="1"/>
</dbReference>
<dbReference type="SUPFAM" id="SSF51905">
    <property type="entry name" value="FAD/NAD(P)-binding domain"/>
    <property type="match status" value="1"/>
</dbReference>
<evidence type="ECO:0000256" key="1">
    <source>
        <dbReference type="ARBA" id="ARBA00001974"/>
    </source>
</evidence>
<dbReference type="Gene3D" id="3.50.50.60">
    <property type="entry name" value="FAD/NAD(P)-binding domain"/>
    <property type="match status" value="2"/>
</dbReference>
<keyword evidence="6" id="KW-0560">Oxidoreductase</keyword>
<evidence type="ECO:0000256" key="4">
    <source>
        <dbReference type="ARBA" id="ARBA00022630"/>
    </source>
</evidence>
<comment type="pathway">
    <text evidence="2">Cofactor biosynthesis; ubiquinone biosynthesis.</text>
</comment>
<dbReference type="NCBIfam" id="TIGR01988">
    <property type="entry name" value="Ubi-OHases"/>
    <property type="match status" value="1"/>
</dbReference>
<keyword evidence="11" id="KW-1185">Reference proteome</keyword>
<evidence type="ECO:0000313" key="11">
    <source>
        <dbReference type="Proteomes" id="UP000182598"/>
    </source>
</evidence>
<reference evidence="11" key="1">
    <citation type="submission" date="2015-08" db="EMBL/GenBank/DDBJ databases">
        <authorList>
            <person name="Varghese N."/>
        </authorList>
    </citation>
    <scope>NUCLEOTIDE SEQUENCE [LARGE SCALE GENOMIC DNA]</scope>
    <source>
        <strain evidence="11">DSM 27808</strain>
    </source>
</reference>
<dbReference type="EMBL" id="CYHB01000006">
    <property type="protein sequence ID" value="CUA87784.1"/>
    <property type="molecule type" value="Genomic_DNA"/>
</dbReference>
<evidence type="ECO:0000256" key="2">
    <source>
        <dbReference type="ARBA" id="ARBA00004749"/>
    </source>
</evidence>
<dbReference type="PANTHER" id="PTHR43876">
    <property type="entry name" value="UBIQUINONE BIOSYNTHESIS MONOOXYGENASE COQ6, MITOCHONDRIAL"/>
    <property type="match status" value="1"/>
</dbReference>
<dbReference type="GO" id="GO:0008681">
    <property type="term" value="F:2-octaprenyl-6-methoxyphenol hydroxylase activity"/>
    <property type="evidence" value="ECO:0007669"/>
    <property type="project" value="InterPro"/>
</dbReference>
<evidence type="ECO:0000313" key="10">
    <source>
        <dbReference type="EMBL" id="CUA87784.1"/>
    </source>
</evidence>
<comment type="cofactor">
    <cofactor evidence="1">
        <name>FAD</name>
        <dbReference type="ChEBI" id="CHEBI:57692"/>
    </cofactor>
</comment>
<evidence type="ECO:0000256" key="6">
    <source>
        <dbReference type="ARBA" id="ARBA00023002"/>
    </source>
</evidence>
<dbReference type="InterPro" id="IPR011295">
    <property type="entry name" value="UbiH"/>
</dbReference>
<name>A0A0K6H9X7_9GAMM</name>
<gene>
    <name evidence="10" type="ORF">Ga0061064_1946</name>
</gene>
<keyword evidence="8" id="KW-0472">Membrane</keyword>
<evidence type="ECO:0000259" key="9">
    <source>
        <dbReference type="Pfam" id="PF01494"/>
    </source>
</evidence>
<dbReference type="InterPro" id="IPR036188">
    <property type="entry name" value="FAD/NAD-bd_sf"/>
</dbReference>
<dbReference type="InterPro" id="IPR010971">
    <property type="entry name" value="UbiH/COQ6"/>
</dbReference>
<feature type="domain" description="FAD-binding" evidence="9">
    <location>
        <begin position="15"/>
        <end position="352"/>
    </location>
</feature>
<keyword evidence="7" id="KW-0503">Monooxygenase</keyword>
<dbReference type="InterPro" id="IPR018168">
    <property type="entry name" value="Ubi_Hdrlase_CS"/>
</dbReference>
<accession>A0A0K6H9X7</accession>
<evidence type="ECO:0000256" key="5">
    <source>
        <dbReference type="ARBA" id="ARBA00022827"/>
    </source>
</evidence>
<evidence type="ECO:0000256" key="8">
    <source>
        <dbReference type="SAM" id="Phobius"/>
    </source>
</evidence>
<dbReference type="InterPro" id="IPR002938">
    <property type="entry name" value="FAD-bd"/>
</dbReference>
<comment type="similarity">
    <text evidence="3">Belongs to the UbiH/COQ6 family.</text>
</comment>
<dbReference type="NCBIfam" id="NF004356">
    <property type="entry name" value="PRK05732.1"/>
    <property type="match status" value="1"/>
</dbReference>
<dbReference type="GO" id="GO:0006744">
    <property type="term" value="P:ubiquinone biosynthetic process"/>
    <property type="evidence" value="ECO:0007669"/>
    <property type="project" value="UniProtKB-UniPathway"/>
</dbReference>
<sequence length="400" mass="43447">MDGRVNAAEPQMAPLVIAGGGLVGALTALLIARGRPNWTVHVLEPQANGPAMDKRTIALAAATVTLLERIGVWQQVAELASPIEHIHVSDRGHLGMTRLHASQHDVAAMGQVITAAALNTALYKACLAQTNITWHGGAWFKSAERHANHINVDYQIKHNDSEQTHTMAAQLLVGADGARSQVRADAGIAMAHTDYQQFGIIATLTLSEDLQGWAYERFTDTGPIALLPMAERQASLVWSLAPEQANSILQLPDHEFLAQCQKAFGYRAGRFVAVKDKVQYPLQLHLAQTSIAHRTVLIGNASHTLHPIAGQGFNLGVRDAIALAEQLTGAQEPGSYKVLSAYNKQRQSDYQRIIGLTDSLVRGFSNQHVPLVMGRNIALFGLDNLPPLRDIFARQTMGFQ</sequence>
<dbReference type="UniPathway" id="UPA00232"/>
<keyword evidence="5" id="KW-0274">FAD</keyword>
<evidence type="ECO:0000256" key="3">
    <source>
        <dbReference type="ARBA" id="ARBA00005349"/>
    </source>
</evidence>
<keyword evidence="8" id="KW-1133">Transmembrane helix</keyword>
<organism evidence="10 11">
    <name type="scientific">Pseudidiomarina woesei</name>
    <dbReference type="NCBI Taxonomy" id="1381080"/>
    <lineage>
        <taxon>Bacteria</taxon>
        <taxon>Pseudomonadati</taxon>
        <taxon>Pseudomonadota</taxon>
        <taxon>Gammaproteobacteria</taxon>
        <taxon>Alteromonadales</taxon>
        <taxon>Idiomarinaceae</taxon>
        <taxon>Pseudidiomarina</taxon>
    </lineage>
</organism>
<evidence type="ECO:0000256" key="7">
    <source>
        <dbReference type="ARBA" id="ARBA00023033"/>
    </source>
</evidence>
<dbReference type="RefSeq" id="WP_055439588.1">
    <property type="nucleotide sequence ID" value="NZ_CYHB01000006.1"/>
</dbReference>
<feature type="transmembrane region" description="Helical" evidence="8">
    <location>
        <begin position="12"/>
        <end position="32"/>
    </location>
</feature>
<dbReference type="InterPro" id="IPR051205">
    <property type="entry name" value="UbiH/COQ6_monooxygenase"/>
</dbReference>
<keyword evidence="4" id="KW-0285">Flavoprotein</keyword>
<dbReference type="Pfam" id="PF01494">
    <property type="entry name" value="FAD_binding_3"/>
    <property type="match status" value="1"/>
</dbReference>
<keyword evidence="8" id="KW-0812">Transmembrane</keyword>